<dbReference type="EMBL" id="JPXY01000024">
    <property type="protein sequence ID" value="KGQ32303.1"/>
    <property type="molecule type" value="Genomic_DNA"/>
</dbReference>
<feature type="domain" description="ATPase AAA-type core" evidence="1">
    <location>
        <begin position="265"/>
        <end position="369"/>
    </location>
</feature>
<dbReference type="GO" id="GO:0016887">
    <property type="term" value="F:ATP hydrolysis activity"/>
    <property type="evidence" value="ECO:0007669"/>
    <property type="project" value="InterPro"/>
</dbReference>
<gene>
    <name evidence="2" type="ORF">P375_05775</name>
</gene>
<dbReference type="SUPFAM" id="SSF52540">
    <property type="entry name" value="P-loop containing nucleoside triphosphate hydrolases"/>
    <property type="match status" value="1"/>
</dbReference>
<evidence type="ECO:0000313" key="3">
    <source>
        <dbReference type="Proteomes" id="UP000030418"/>
    </source>
</evidence>
<evidence type="ECO:0000259" key="1">
    <source>
        <dbReference type="Pfam" id="PF13304"/>
    </source>
</evidence>
<proteinExistence type="predicted"/>
<evidence type="ECO:0000313" key="2">
    <source>
        <dbReference type="EMBL" id="KGQ32303.1"/>
    </source>
</evidence>
<dbReference type="Gene3D" id="3.40.50.300">
    <property type="entry name" value="P-loop containing nucleotide triphosphate hydrolases"/>
    <property type="match status" value="1"/>
</dbReference>
<sequence length="444" mass="51735">MLIQFSVENYRSIKEEQTLSLVRNDDEEMSDNYFVSQAPATPMLLKTAVIYGANASGKSNVIKALDAMSGIIANSFNKKPNKPILTETFLFDSHYRKQPTVYDISFVVDLINDQGELQKTRVDYGFVVDEHKVYEEWLSVYPKGREQNWFSREYKEEIADYEWKMSDYFKGEKTSWKKQTRTDQLFLSTAVHLNSEQLQPIYCALTSRMPVIRTDRISNEISKHLCKKSEKNKTIVIELLKAAGIVVDDIIFEKTNINLEDLPTNLPDEIINNIEEHIISEHETFFVYYDDERQAQKINLQDESDGTQKLFEFTGLILAVLHNGDTLIVDELNKSLHPDLVRFLVKLFNSPINTKNAQLIFTTHETSVLRNNLLRRDQIWFCEKRNDRATILYPLTDFKPNTNYENVEEYYLHGKYGAKPIIQEFNPSEFMEVKGVHLNVKTYN</sequence>
<organism evidence="2 3">
    <name type="scientific">Gallibacterium genomosp. 2</name>
    <dbReference type="NCBI Taxonomy" id="155517"/>
    <lineage>
        <taxon>Bacteria</taxon>
        <taxon>Pseudomonadati</taxon>
        <taxon>Pseudomonadota</taxon>
        <taxon>Gammaproteobacteria</taxon>
        <taxon>Pasteurellales</taxon>
        <taxon>Pasteurellaceae</taxon>
        <taxon>Gallibacterium</taxon>
    </lineage>
</organism>
<dbReference type="PANTHER" id="PTHR40396:SF1">
    <property type="entry name" value="ATPASE AAA-TYPE CORE DOMAIN-CONTAINING PROTEIN"/>
    <property type="match status" value="1"/>
</dbReference>
<dbReference type="AlphaFoldDB" id="A0A0A2XJD2"/>
<dbReference type="InterPro" id="IPR027417">
    <property type="entry name" value="P-loop_NTPase"/>
</dbReference>
<comment type="caution">
    <text evidence="2">The sequence shown here is derived from an EMBL/GenBank/DDBJ whole genome shotgun (WGS) entry which is preliminary data.</text>
</comment>
<dbReference type="RefSeq" id="WP_039135374.1">
    <property type="nucleotide sequence ID" value="NZ_JPXY01000024.1"/>
</dbReference>
<reference evidence="2 3" key="1">
    <citation type="submission" date="2014-08" db="EMBL/GenBank/DDBJ databases">
        <title>Chaperone-usher fimbriae in a diverse selection of Gallibacterium genomes.</title>
        <authorList>
            <person name="Kudirkiene E."/>
            <person name="Bager R.J."/>
            <person name="Johnson T.J."/>
            <person name="Bojesen A.M."/>
        </authorList>
    </citation>
    <scope>NUCLEOTIDE SEQUENCE [LARGE SCALE GENOMIC DNA]</scope>
    <source>
        <strain evidence="2 3">CCM5976</strain>
    </source>
</reference>
<dbReference type="PANTHER" id="PTHR40396">
    <property type="entry name" value="ATPASE-LIKE PROTEIN"/>
    <property type="match status" value="1"/>
</dbReference>
<dbReference type="GO" id="GO:0005524">
    <property type="term" value="F:ATP binding"/>
    <property type="evidence" value="ECO:0007669"/>
    <property type="project" value="InterPro"/>
</dbReference>
<name>A0A0A2XJD2_9PAST</name>
<dbReference type="Pfam" id="PF13304">
    <property type="entry name" value="AAA_21"/>
    <property type="match status" value="2"/>
</dbReference>
<dbReference type="InterPro" id="IPR003959">
    <property type="entry name" value="ATPase_AAA_core"/>
</dbReference>
<keyword evidence="3" id="KW-1185">Reference proteome</keyword>
<accession>A0A0A2XJD2</accession>
<protein>
    <submittedName>
        <fullName evidence="2">Phage resistance protein</fullName>
    </submittedName>
</protein>
<dbReference type="Proteomes" id="UP000030418">
    <property type="component" value="Unassembled WGS sequence"/>
</dbReference>
<feature type="domain" description="ATPase AAA-type core" evidence="1">
    <location>
        <begin position="48"/>
        <end position="160"/>
    </location>
</feature>